<dbReference type="Pfam" id="PF05406">
    <property type="entry name" value="WGR"/>
    <property type="match status" value="1"/>
</dbReference>
<dbReference type="EMBL" id="UINC01062585">
    <property type="protein sequence ID" value="SVB89353.1"/>
    <property type="molecule type" value="Genomic_DNA"/>
</dbReference>
<dbReference type="InterPro" id="IPR008893">
    <property type="entry name" value="WGR_domain"/>
</dbReference>
<name>A0A382HRX1_9ZZZZ</name>
<dbReference type="InterPro" id="IPR050458">
    <property type="entry name" value="LolB"/>
</dbReference>
<evidence type="ECO:0000313" key="3">
    <source>
        <dbReference type="EMBL" id="SVB89353.1"/>
    </source>
</evidence>
<evidence type="ECO:0000256" key="1">
    <source>
        <dbReference type="SAM" id="MobiDB-lite"/>
    </source>
</evidence>
<dbReference type="InterPro" id="IPR049809">
    <property type="entry name" value="YehF/YfeS-like_WGR"/>
</dbReference>
<reference evidence="3" key="1">
    <citation type="submission" date="2018-05" db="EMBL/GenBank/DDBJ databases">
        <authorList>
            <person name="Lanie J.A."/>
            <person name="Ng W.-L."/>
            <person name="Kazmierczak K.M."/>
            <person name="Andrzejewski T.M."/>
            <person name="Davidsen T.M."/>
            <person name="Wayne K.J."/>
            <person name="Tettelin H."/>
            <person name="Glass J.I."/>
            <person name="Rusch D."/>
            <person name="Podicherti R."/>
            <person name="Tsui H.-C.T."/>
            <person name="Winkler M.E."/>
        </authorList>
    </citation>
    <scope>NUCLEOTIDE SEQUENCE</scope>
</reference>
<dbReference type="SUPFAM" id="SSF142921">
    <property type="entry name" value="WGR domain-like"/>
    <property type="match status" value="1"/>
</dbReference>
<organism evidence="3">
    <name type="scientific">marine metagenome</name>
    <dbReference type="NCBI Taxonomy" id="408172"/>
    <lineage>
        <taxon>unclassified sequences</taxon>
        <taxon>metagenomes</taxon>
        <taxon>ecological metagenomes</taxon>
    </lineage>
</organism>
<dbReference type="SMART" id="SM00773">
    <property type="entry name" value="WGR"/>
    <property type="match status" value="1"/>
</dbReference>
<dbReference type="Gene3D" id="2.20.140.10">
    <property type="entry name" value="WGR domain"/>
    <property type="match status" value="1"/>
</dbReference>
<gene>
    <name evidence="3" type="ORF">METZ01_LOCUS242207</name>
</gene>
<feature type="domain" description="WGR" evidence="2">
    <location>
        <begin position="1"/>
        <end position="82"/>
    </location>
</feature>
<dbReference type="PROSITE" id="PS51977">
    <property type="entry name" value="WGR"/>
    <property type="match status" value="1"/>
</dbReference>
<dbReference type="PANTHER" id="PTHR30634:SF13">
    <property type="entry name" value="PROTEIN YEHF"/>
    <property type="match status" value="1"/>
</dbReference>
<evidence type="ECO:0000259" key="2">
    <source>
        <dbReference type="PROSITE" id="PS51977"/>
    </source>
</evidence>
<proteinExistence type="predicted"/>
<dbReference type="InterPro" id="IPR036930">
    <property type="entry name" value="WGR_dom_sf"/>
</dbReference>
<accession>A0A382HRX1</accession>
<dbReference type="AlphaFoldDB" id="A0A382HRX1"/>
<feature type="non-terminal residue" evidence="3">
    <location>
        <position position="119"/>
    </location>
</feature>
<sequence length="119" mass="13233">MPKHYYELIDDKSSKFWEIEQKGSAVHLRWGKIGTQGQSKIKELDSKEDATKEVDKLIRQKTKKGYLSGKPAASRKTVQAKVRKKAAPKKKPAAAVNPATAAKPALLKYVKDSSRTPAE</sequence>
<feature type="region of interest" description="Disordered" evidence="1">
    <location>
        <begin position="65"/>
        <end position="99"/>
    </location>
</feature>
<protein>
    <recommendedName>
        <fullName evidence="2">WGR domain-containing protein</fullName>
    </recommendedName>
</protein>
<dbReference type="PANTHER" id="PTHR30634">
    <property type="entry name" value="OUTER MEMBRANE LOLAB LIPOPROTEIN INSERTION APPARATUS"/>
    <property type="match status" value="1"/>
</dbReference>
<feature type="compositionally biased region" description="Basic residues" evidence="1">
    <location>
        <begin position="81"/>
        <end position="92"/>
    </location>
</feature>
<dbReference type="CDD" id="cd07996">
    <property type="entry name" value="WGR_MMR_like"/>
    <property type="match status" value="1"/>
</dbReference>